<gene>
    <name evidence="1" type="ORF">WJX72_011103</name>
</gene>
<proteinExistence type="predicted"/>
<accession>A0AAW1RAK9</accession>
<keyword evidence="2" id="KW-1185">Reference proteome</keyword>
<name>A0AAW1RAK9_9CHLO</name>
<dbReference type="EMBL" id="JALJOR010000001">
    <property type="protein sequence ID" value="KAK9830336.1"/>
    <property type="molecule type" value="Genomic_DNA"/>
</dbReference>
<reference evidence="1 2" key="1">
    <citation type="journal article" date="2024" name="Nat. Commun.">
        <title>Phylogenomics reveals the evolutionary origins of lichenization in chlorophyte algae.</title>
        <authorList>
            <person name="Puginier C."/>
            <person name="Libourel C."/>
            <person name="Otte J."/>
            <person name="Skaloud P."/>
            <person name="Haon M."/>
            <person name="Grisel S."/>
            <person name="Petersen M."/>
            <person name="Berrin J.G."/>
            <person name="Delaux P.M."/>
            <person name="Dal Grande F."/>
            <person name="Keller J."/>
        </authorList>
    </citation>
    <scope>NUCLEOTIDE SEQUENCE [LARGE SCALE GENOMIC DNA]</scope>
    <source>
        <strain evidence="1 2">SAG 2043</strain>
    </source>
</reference>
<comment type="caution">
    <text evidence="1">The sequence shown here is derived from an EMBL/GenBank/DDBJ whole genome shotgun (WGS) entry which is preliminary data.</text>
</comment>
<dbReference type="AlphaFoldDB" id="A0AAW1RAK9"/>
<dbReference type="Proteomes" id="UP001489004">
    <property type="component" value="Unassembled WGS sequence"/>
</dbReference>
<organism evidence="1 2">
    <name type="scientific">[Myrmecia] bisecta</name>
    <dbReference type="NCBI Taxonomy" id="41462"/>
    <lineage>
        <taxon>Eukaryota</taxon>
        <taxon>Viridiplantae</taxon>
        <taxon>Chlorophyta</taxon>
        <taxon>core chlorophytes</taxon>
        <taxon>Trebouxiophyceae</taxon>
        <taxon>Trebouxiales</taxon>
        <taxon>Trebouxiaceae</taxon>
        <taxon>Myrmecia</taxon>
    </lineage>
</organism>
<sequence>MPGQEPCSAASQPLQLGQDSNWKVQLDTAITQLRRLSAKVPARLPFADAEAMRERAKSLEAVEQAAAAVRRLMRKENS</sequence>
<evidence type="ECO:0000313" key="2">
    <source>
        <dbReference type="Proteomes" id="UP001489004"/>
    </source>
</evidence>
<protein>
    <submittedName>
        <fullName evidence="1">Uncharacterized protein</fullName>
    </submittedName>
</protein>
<evidence type="ECO:0000313" key="1">
    <source>
        <dbReference type="EMBL" id="KAK9830336.1"/>
    </source>
</evidence>